<dbReference type="eggNOG" id="COG0438">
    <property type="taxonomic scope" value="Bacteria"/>
</dbReference>
<dbReference type="PANTHER" id="PTHR12526">
    <property type="entry name" value="GLYCOSYLTRANSFERASE"/>
    <property type="match status" value="1"/>
</dbReference>
<dbReference type="GO" id="GO:0016757">
    <property type="term" value="F:glycosyltransferase activity"/>
    <property type="evidence" value="ECO:0007669"/>
    <property type="project" value="UniProtKB-KW"/>
</dbReference>
<evidence type="ECO:0000259" key="4">
    <source>
        <dbReference type="Pfam" id="PF00534"/>
    </source>
</evidence>
<dbReference type="OrthoDB" id="7560678at2"/>
<feature type="domain" description="Glycosyl transferase family 1" evidence="4">
    <location>
        <begin position="195"/>
        <end position="354"/>
    </location>
</feature>
<sequence length="381" mass="43951">MWEDDEELSPDIEKRIGMTKTFIPKSVSRHILMAGNYYKHHHPGGISAVVQYWSRYIEDLQYYPTYKLGNVATRACWFISSYLRMALRMLTDRNIKIVHLHTAADGSFWRKVQLIRLAKRMRRKVILHVHASRFKDFYEESNRKPWILENLQRVDLLIVLSASWKEWFTNIGMSEDKIVILHNITEYPQKKGDKVPLEKGRPVRFLFLGEIGERKGVFDILGGISQHKEELNGKIKLRIGGNKHETELQKQITDNGLENIVNFEGWVSGDKKIELLNWADVFILPSHNEGLPISILEAMSYGMPVISTPVGGIPEVVNKQNGILVQPGNEEAIAQSIIHFVEHPSKIAIMGNHSQEVVKTYLPDYVMSQLKEIYEKLLLKK</sequence>
<evidence type="ECO:0000256" key="2">
    <source>
        <dbReference type="ARBA" id="ARBA00022676"/>
    </source>
</evidence>
<reference evidence="6 7" key="1">
    <citation type="submission" date="2011-03" db="EMBL/GenBank/DDBJ databases">
        <authorList>
            <person name="Weinstock G."/>
            <person name="Sodergren E."/>
            <person name="Clifton S."/>
            <person name="Fulton L."/>
            <person name="Fulton B."/>
            <person name="Courtney L."/>
            <person name="Fronick C."/>
            <person name="Harrison M."/>
            <person name="Strong C."/>
            <person name="Farmer C."/>
            <person name="Delahaunty K."/>
            <person name="Markovic C."/>
            <person name="Hall O."/>
            <person name="Minx P."/>
            <person name="Tomlinson C."/>
            <person name="Mitreva M."/>
            <person name="Hou S."/>
            <person name="Chen J."/>
            <person name="Wollam A."/>
            <person name="Pepin K.H."/>
            <person name="Johnson M."/>
            <person name="Bhonagiri V."/>
            <person name="Zhang X."/>
            <person name="Suruliraj S."/>
            <person name="Warren W."/>
            <person name="Chinwalla A."/>
            <person name="Mardis E.R."/>
            <person name="Wilson R.K."/>
        </authorList>
    </citation>
    <scope>NUCLEOTIDE SEQUENCE [LARGE SCALE GENOMIC DNA]</scope>
    <source>
        <strain evidence="6 7">YIT 11840</strain>
    </source>
</reference>
<dbReference type="HOGENOM" id="CLU_009583_14_0_10"/>
<dbReference type="PATRIC" id="fig|762968.3.peg.2456"/>
<comment type="caution">
    <text evidence="6">The sequence shown here is derived from an EMBL/GenBank/DDBJ whole genome shotgun (WGS) entry which is preliminary data.</text>
</comment>
<evidence type="ECO:0000313" key="7">
    <source>
        <dbReference type="Proteomes" id="UP000003598"/>
    </source>
</evidence>
<accession>G5STR1</accession>
<dbReference type="STRING" id="762968.HMPREF9441_02766"/>
<organism evidence="6 7">
    <name type="scientific">Paraprevotella clara YIT 11840</name>
    <dbReference type="NCBI Taxonomy" id="762968"/>
    <lineage>
        <taxon>Bacteria</taxon>
        <taxon>Pseudomonadati</taxon>
        <taxon>Bacteroidota</taxon>
        <taxon>Bacteroidia</taxon>
        <taxon>Bacteroidales</taxon>
        <taxon>Prevotellaceae</taxon>
        <taxon>Paraprevotella</taxon>
    </lineage>
</organism>
<dbReference type="Pfam" id="PF00534">
    <property type="entry name" value="Glycos_transf_1"/>
    <property type="match status" value="1"/>
</dbReference>
<dbReference type="PANTHER" id="PTHR12526:SF640">
    <property type="entry name" value="COLANIC ACID BIOSYNTHESIS GLYCOSYLTRANSFERASE WCAL-RELATED"/>
    <property type="match status" value="1"/>
</dbReference>
<keyword evidence="3 6" id="KW-0808">Transferase</keyword>
<dbReference type="EMBL" id="AFFY01000045">
    <property type="protein sequence ID" value="EHG99154.1"/>
    <property type="molecule type" value="Genomic_DNA"/>
</dbReference>
<comment type="similarity">
    <text evidence="1">Belongs to the glycosyltransferase group 1 family. Glycosyltransferase 4 subfamily.</text>
</comment>
<protein>
    <submittedName>
        <fullName evidence="6">Glycosyltransferase, group 1 family protein</fullName>
    </submittedName>
</protein>
<dbReference type="Pfam" id="PF13439">
    <property type="entry name" value="Glyco_transf_4"/>
    <property type="match status" value="1"/>
</dbReference>
<evidence type="ECO:0000256" key="3">
    <source>
        <dbReference type="ARBA" id="ARBA00022679"/>
    </source>
</evidence>
<evidence type="ECO:0000256" key="1">
    <source>
        <dbReference type="ARBA" id="ARBA00009481"/>
    </source>
</evidence>
<name>G5STR1_9BACT</name>
<dbReference type="Gene3D" id="3.40.50.2000">
    <property type="entry name" value="Glycogen Phosphorylase B"/>
    <property type="match status" value="2"/>
</dbReference>
<proteinExistence type="inferred from homology"/>
<keyword evidence="2" id="KW-0328">Glycosyltransferase</keyword>
<dbReference type="AlphaFoldDB" id="G5STR1"/>
<feature type="domain" description="Glycosyltransferase subfamily 4-like N-terminal" evidence="5">
    <location>
        <begin position="74"/>
        <end position="183"/>
    </location>
</feature>
<dbReference type="CDD" id="cd03801">
    <property type="entry name" value="GT4_PimA-like"/>
    <property type="match status" value="1"/>
</dbReference>
<dbReference type="Proteomes" id="UP000003598">
    <property type="component" value="Unassembled WGS sequence"/>
</dbReference>
<dbReference type="SUPFAM" id="SSF53756">
    <property type="entry name" value="UDP-Glycosyltransferase/glycogen phosphorylase"/>
    <property type="match status" value="1"/>
</dbReference>
<keyword evidence="7" id="KW-1185">Reference proteome</keyword>
<evidence type="ECO:0000313" key="6">
    <source>
        <dbReference type="EMBL" id="EHG99154.1"/>
    </source>
</evidence>
<gene>
    <name evidence="6" type="ORF">HMPREF9441_02766</name>
</gene>
<dbReference type="InterPro" id="IPR028098">
    <property type="entry name" value="Glyco_trans_4-like_N"/>
</dbReference>
<evidence type="ECO:0000259" key="5">
    <source>
        <dbReference type="Pfam" id="PF13439"/>
    </source>
</evidence>
<dbReference type="InterPro" id="IPR001296">
    <property type="entry name" value="Glyco_trans_1"/>
</dbReference>